<gene>
    <name evidence="2" type="ORF">BU16DRAFT_34269</name>
</gene>
<protein>
    <submittedName>
        <fullName evidence="2">Uncharacterized protein</fullName>
    </submittedName>
</protein>
<evidence type="ECO:0000256" key="1">
    <source>
        <dbReference type="SAM" id="MobiDB-lite"/>
    </source>
</evidence>
<dbReference type="EMBL" id="MU004181">
    <property type="protein sequence ID" value="KAF2503248.1"/>
    <property type="molecule type" value="Genomic_DNA"/>
</dbReference>
<dbReference type="Proteomes" id="UP000799750">
    <property type="component" value="Unassembled WGS sequence"/>
</dbReference>
<evidence type="ECO:0000313" key="3">
    <source>
        <dbReference type="Proteomes" id="UP000799750"/>
    </source>
</evidence>
<feature type="compositionally biased region" description="Basic residues" evidence="1">
    <location>
        <begin position="140"/>
        <end position="153"/>
    </location>
</feature>
<organism evidence="2 3">
    <name type="scientific">Lophium mytilinum</name>
    <dbReference type="NCBI Taxonomy" id="390894"/>
    <lineage>
        <taxon>Eukaryota</taxon>
        <taxon>Fungi</taxon>
        <taxon>Dikarya</taxon>
        <taxon>Ascomycota</taxon>
        <taxon>Pezizomycotina</taxon>
        <taxon>Dothideomycetes</taxon>
        <taxon>Pleosporomycetidae</taxon>
        <taxon>Mytilinidiales</taxon>
        <taxon>Mytilinidiaceae</taxon>
        <taxon>Lophium</taxon>
    </lineage>
</organism>
<sequence>MAPPARGRGYRGRRWPNRTPQQPQQRRRPVEVKGRLEAAGRVAGQGPCRASCRRRCFSERACGRRPCNRTQLNRVAEGRSTWLADSRRIREHRVERGAHAAKMQASCSERLPDEQLHTECRRVENHGRSKSRSAEATNQRRVRATSRLARRGKQQSEGELASVRSSQAARGAAVEGLVLQRAGSGLVRAEMTRASRARQHDADKRGGVG</sequence>
<accession>A0A6A6REK4</accession>
<feature type="region of interest" description="Disordered" evidence="1">
    <location>
        <begin position="123"/>
        <end position="209"/>
    </location>
</feature>
<reference evidence="2" key="1">
    <citation type="journal article" date="2020" name="Stud. Mycol.">
        <title>101 Dothideomycetes genomes: a test case for predicting lifestyles and emergence of pathogens.</title>
        <authorList>
            <person name="Haridas S."/>
            <person name="Albert R."/>
            <person name="Binder M."/>
            <person name="Bloem J."/>
            <person name="Labutti K."/>
            <person name="Salamov A."/>
            <person name="Andreopoulos B."/>
            <person name="Baker S."/>
            <person name="Barry K."/>
            <person name="Bills G."/>
            <person name="Bluhm B."/>
            <person name="Cannon C."/>
            <person name="Castanera R."/>
            <person name="Culley D."/>
            <person name="Daum C."/>
            <person name="Ezra D."/>
            <person name="Gonzalez J."/>
            <person name="Henrissat B."/>
            <person name="Kuo A."/>
            <person name="Liang C."/>
            <person name="Lipzen A."/>
            <person name="Lutzoni F."/>
            <person name="Magnuson J."/>
            <person name="Mondo S."/>
            <person name="Nolan M."/>
            <person name="Ohm R."/>
            <person name="Pangilinan J."/>
            <person name="Park H.-J."/>
            <person name="Ramirez L."/>
            <person name="Alfaro M."/>
            <person name="Sun H."/>
            <person name="Tritt A."/>
            <person name="Yoshinaga Y."/>
            <person name="Zwiers L.-H."/>
            <person name="Turgeon B."/>
            <person name="Goodwin S."/>
            <person name="Spatafora J."/>
            <person name="Crous P."/>
            <person name="Grigoriev I."/>
        </authorList>
    </citation>
    <scope>NUCLEOTIDE SEQUENCE</scope>
    <source>
        <strain evidence="2">CBS 269.34</strain>
    </source>
</reference>
<proteinExistence type="predicted"/>
<feature type="compositionally biased region" description="Basic and acidic residues" evidence="1">
    <location>
        <begin position="190"/>
        <end position="209"/>
    </location>
</feature>
<evidence type="ECO:0000313" key="2">
    <source>
        <dbReference type="EMBL" id="KAF2503248.1"/>
    </source>
</evidence>
<feature type="region of interest" description="Disordered" evidence="1">
    <location>
        <begin position="1"/>
        <end position="32"/>
    </location>
</feature>
<name>A0A6A6REK4_9PEZI</name>
<keyword evidence="3" id="KW-1185">Reference proteome</keyword>
<dbReference type="AlphaFoldDB" id="A0A6A6REK4"/>